<dbReference type="GO" id="GO:0016787">
    <property type="term" value="F:hydrolase activity"/>
    <property type="evidence" value="ECO:0007669"/>
    <property type="project" value="UniProtKB-KW"/>
</dbReference>
<reference evidence="2" key="1">
    <citation type="submission" date="2024-05" db="EMBL/GenBank/DDBJ databases">
        <authorList>
            <person name="Kim S."/>
            <person name="Heo J."/>
            <person name="Choi H."/>
            <person name="Choi Y."/>
            <person name="Kwon S.-W."/>
            <person name="Kim Y."/>
        </authorList>
    </citation>
    <scope>NUCLEOTIDE SEQUENCE</scope>
    <source>
        <strain evidence="2">KACC 23699</strain>
    </source>
</reference>
<dbReference type="Gene3D" id="3.40.50.1820">
    <property type="entry name" value="alpha/beta hydrolase"/>
    <property type="match status" value="1"/>
</dbReference>
<dbReference type="InterPro" id="IPR029058">
    <property type="entry name" value="AB_hydrolase_fold"/>
</dbReference>
<dbReference type="RefSeq" id="WP_406833038.1">
    <property type="nucleotide sequence ID" value="NZ_CP157483.1"/>
</dbReference>
<organism evidence="2">
    <name type="scientific">Pedococcus sp. KACC 23699</name>
    <dbReference type="NCBI Taxonomy" id="3149228"/>
    <lineage>
        <taxon>Bacteria</taxon>
        <taxon>Bacillati</taxon>
        <taxon>Actinomycetota</taxon>
        <taxon>Actinomycetes</taxon>
        <taxon>Micrococcales</taxon>
        <taxon>Intrasporangiaceae</taxon>
        <taxon>Pedococcus</taxon>
    </lineage>
</organism>
<dbReference type="InterPro" id="IPR002925">
    <property type="entry name" value="Dienelactn_hydro"/>
</dbReference>
<gene>
    <name evidence="2" type="ORF">ABEG17_09460</name>
</gene>
<keyword evidence="2" id="KW-0378">Hydrolase</keyword>
<dbReference type="PANTHER" id="PTHR46623">
    <property type="entry name" value="CARBOXYMETHYLENEBUTENOLIDASE-RELATED"/>
    <property type="match status" value="1"/>
</dbReference>
<dbReference type="EMBL" id="CP157483">
    <property type="protein sequence ID" value="XBO45536.1"/>
    <property type="molecule type" value="Genomic_DNA"/>
</dbReference>
<proteinExistence type="predicted"/>
<dbReference type="AlphaFoldDB" id="A0AAU7JZ55"/>
<evidence type="ECO:0000313" key="2">
    <source>
        <dbReference type="EMBL" id="XBO45536.1"/>
    </source>
</evidence>
<dbReference type="SUPFAM" id="SSF53474">
    <property type="entry name" value="alpha/beta-Hydrolases"/>
    <property type="match status" value="1"/>
</dbReference>
<name>A0AAU7JZ55_9MICO</name>
<dbReference type="PANTHER" id="PTHR46623:SF6">
    <property type="entry name" value="ALPHA_BETA-HYDROLASES SUPERFAMILY PROTEIN"/>
    <property type="match status" value="1"/>
</dbReference>
<dbReference type="EC" id="3.1.-.-" evidence="2"/>
<dbReference type="Pfam" id="PF01738">
    <property type="entry name" value="DLH"/>
    <property type="match status" value="1"/>
</dbReference>
<protein>
    <submittedName>
        <fullName evidence="2">Dienelactone hydrolase family protein</fullName>
        <ecNumber evidence="2">3.1.-.-</ecNumber>
    </submittedName>
</protein>
<dbReference type="InterPro" id="IPR051049">
    <property type="entry name" value="Dienelactone_hydrolase-like"/>
</dbReference>
<evidence type="ECO:0000259" key="1">
    <source>
        <dbReference type="Pfam" id="PF01738"/>
    </source>
</evidence>
<accession>A0AAU7JZ55</accession>
<feature type="domain" description="Dienelactone hydrolase" evidence="1">
    <location>
        <begin position="18"/>
        <end position="242"/>
    </location>
</feature>
<sequence length="262" mass="28355">MTRSTDLAVETARGRLPVYFSRPEGEGPWPGVVVVHDILGMTHDLRRQADWLAGAGYLAAAPDLYSGERRSTCLIRMFRDARARRGRTFEDIDAVRTTLMSRPDCTGRIGVIGFCMGGGFALLLAADHRFDAASVNYGTASSDVYTEGTFERACPIVGSYGAQDRANRGTGDRLERILTAVGVDHDIRTYPEAGHAFLNDHDPADVPRLFAVLGRFAGGDDTFHEPSARDARERILAFFARHLRTSGDNGDASAGAESGSAS</sequence>